<feature type="coiled-coil region" evidence="1">
    <location>
        <begin position="1042"/>
        <end position="1102"/>
    </location>
</feature>
<sequence>MAASKQYGIIKQIKVPTQGRVRINSIPKSFSYSSKFKSLEDIANEKKAKLEAKNYNIYEVQAFQNYLNYNKNTNYATVLDSMQNGQTQQKHILNFLGSLNLLVKDNSIQNNSQANINQKKNPFQFIQDKDHLQKSLTRNHQNNNMKSSNAYDHTFKVPRRKSCCCRRCGIVPVNTLQFKTLDYEQIINQHYQEYLKTLELILNEQDTQVKIKKASNGNKFFKSKINNAVQYSRLKKDVTSNNSNNNSQLEMIQSGQYSKGCKKSTYINISFQSDISQMQDSLQNNQQQLNLQQVQNQSEFQNQQEYQNQEKENLKLQQQNQQKLLNINNVTQNISSKNMQLQNQEKIKLEQNSFLEQETDQEQTPENKKKNIKKSTKQIFTLNQQQQQLIQQEISKNVINYSNFELNNVNQKEKIEAKDQQINHKQYNKQAYFYVKEKFNKNQMSILSQIFPHQEQQNIKDQNLIGENFQKLKENKLIIDTKNNKKENFMQTEISPIISGTRIQTLEGPQTSQKNVQQALLGYRKSQPALEQVKLISPKARYIDFNKNHLETKTKGFQKQNESQFFKSDKQTYSGFPDIISQRQSQIIEENKQQKQPIKSQKKAKKSIKQQKKYQNFNSTYYSNQYSILSRPSTTVTNNSTFNKATQQKKSQFVNQNTDSLQGKSLYQQFQSREQCSHNINQKSKNSEQDKNLPFRFFHPYKSSGNSFENEKKCAPSLYVQSYVKDLRKENIRSKLELDPLSTFIDNKKMNKNNESGEKDESENTQYIYNGQQLGIGADQKIIPKLLNYYKDDEQSIPEYIGNLPTDIEKISKEISEQVYNNNLENDNINKAQNLVNNNLLCPENFTDFFSDLKKMKSGQLNSQKSYQDFIEEQKIKAINQDYLEEYSITQSKNQLINTQCTYRELAPIARQLANIQNDGNSDKNLSLITEEEFLINFDQVHWQDIVNIVSGRISNKQLNQIIKNKNLVNSDKDQQYEQIQNNFGNANVQRENDASTQSNQDIISLQQGQLYQQKLTSKEIQFKKVQGEYNAQNITQKSQGIQTDQNLLIQVENEYKEKEKNMNKQLISNIFGQTDYILKEIEQIKSKKIQYQDVLQKKEAASLKKDINRKMEHLLTQLLSVIVYDAPNRLKNQDRNYQKVNNKITQRNGNTNQFGSKKNLLVLQKTQTQSSQGFESDQQEEISNKKVIKMQKIINSPLQQINEHENDLNIMQEMHGVNKDNNKNNILGQQQQLTQKNPRKLVKMKTVGNFQTENDFQQNSKYQNGSINNNAIYSSDDEDSYKQGNQSDNQEIINKQNKNFNQRQMGYEDYSDEEPKALVYH</sequence>
<feature type="coiled-coil region" evidence="1">
    <location>
        <begin position="284"/>
        <end position="358"/>
    </location>
</feature>
<feature type="compositionally biased region" description="Low complexity" evidence="2">
    <location>
        <begin position="590"/>
        <end position="599"/>
    </location>
</feature>
<evidence type="ECO:0000256" key="1">
    <source>
        <dbReference type="SAM" id="Coils"/>
    </source>
</evidence>
<reference evidence="3 4" key="1">
    <citation type="journal article" date="2015" name="Sci. Rep.">
        <title>Genome of the facultative scuticociliatosis pathogen Pseudocohnilembus persalinus provides insight into its virulence through horizontal gene transfer.</title>
        <authorList>
            <person name="Xiong J."/>
            <person name="Wang G."/>
            <person name="Cheng J."/>
            <person name="Tian M."/>
            <person name="Pan X."/>
            <person name="Warren A."/>
            <person name="Jiang C."/>
            <person name="Yuan D."/>
            <person name="Miao W."/>
        </authorList>
    </citation>
    <scope>NUCLEOTIDE SEQUENCE [LARGE SCALE GENOMIC DNA]</scope>
    <source>
        <strain evidence="3">36N120E</strain>
    </source>
</reference>
<proteinExistence type="predicted"/>
<dbReference type="InParanoid" id="A0A0V0Q8T0"/>
<keyword evidence="1" id="KW-0175">Coiled coil</keyword>
<evidence type="ECO:0000313" key="3">
    <source>
        <dbReference type="EMBL" id="KRW98436.1"/>
    </source>
</evidence>
<dbReference type="EMBL" id="LDAU01000246">
    <property type="protein sequence ID" value="KRW98436.1"/>
    <property type="molecule type" value="Genomic_DNA"/>
</dbReference>
<organism evidence="3 4">
    <name type="scientific">Pseudocohnilembus persalinus</name>
    <name type="common">Ciliate</name>
    <dbReference type="NCBI Taxonomy" id="266149"/>
    <lineage>
        <taxon>Eukaryota</taxon>
        <taxon>Sar</taxon>
        <taxon>Alveolata</taxon>
        <taxon>Ciliophora</taxon>
        <taxon>Intramacronucleata</taxon>
        <taxon>Oligohymenophorea</taxon>
        <taxon>Scuticociliatia</taxon>
        <taxon>Philasterida</taxon>
        <taxon>Pseudocohnilembidae</taxon>
        <taxon>Pseudocohnilembus</taxon>
    </lineage>
</organism>
<feature type="region of interest" description="Disordered" evidence="2">
    <location>
        <begin position="1252"/>
        <end position="1322"/>
    </location>
</feature>
<dbReference type="Proteomes" id="UP000054937">
    <property type="component" value="Unassembled WGS sequence"/>
</dbReference>
<feature type="compositionally biased region" description="Polar residues" evidence="2">
    <location>
        <begin position="1252"/>
        <end position="1274"/>
    </location>
</feature>
<keyword evidence="4" id="KW-1185">Reference proteome</keyword>
<evidence type="ECO:0000256" key="2">
    <source>
        <dbReference type="SAM" id="MobiDB-lite"/>
    </source>
</evidence>
<evidence type="ECO:0000313" key="4">
    <source>
        <dbReference type="Proteomes" id="UP000054937"/>
    </source>
</evidence>
<feature type="region of interest" description="Disordered" evidence="2">
    <location>
        <begin position="590"/>
        <end position="612"/>
    </location>
</feature>
<comment type="caution">
    <text evidence="3">The sequence shown here is derived from an EMBL/GenBank/DDBJ whole genome shotgun (WGS) entry which is preliminary data.</text>
</comment>
<feature type="compositionally biased region" description="Polar residues" evidence="2">
    <location>
        <begin position="1283"/>
        <end position="1305"/>
    </location>
</feature>
<protein>
    <submittedName>
        <fullName evidence="3">Uncharacterized protein</fullName>
    </submittedName>
</protein>
<feature type="compositionally biased region" description="Basic residues" evidence="2">
    <location>
        <begin position="600"/>
        <end position="612"/>
    </location>
</feature>
<accession>A0A0V0Q8T0</accession>
<name>A0A0V0Q8T0_PSEPJ</name>
<gene>
    <name evidence="3" type="ORF">PPERSA_12393</name>
</gene>